<evidence type="ECO:0000313" key="2">
    <source>
        <dbReference type="EMBL" id="GFR28474.1"/>
    </source>
</evidence>
<dbReference type="PROSITE" id="PS50835">
    <property type="entry name" value="IG_LIKE"/>
    <property type="match status" value="1"/>
</dbReference>
<reference evidence="2" key="1">
    <citation type="submission" date="2020-07" db="EMBL/GenBank/DDBJ databases">
        <title>Multicomponent nature underlies the extraordinary mechanical properties of spider dragline silk.</title>
        <authorList>
            <person name="Kono N."/>
            <person name="Nakamura H."/>
            <person name="Mori M."/>
            <person name="Yoshida Y."/>
            <person name="Ohtoshi R."/>
            <person name="Malay A.D."/>
            <person name="Moran D.A.P."/>
            <person name="Tomita M."/>
            <person name="Numata K."/>
            <person name="Arakawa K."/>
        </authorList>
    </citation>
    <scope>NUCLEOTIDE SEQUENCE</scope>
</reference>
<keyword evidence="3" id="KW-1185">Reference proteome</keyword>
<name>A0A8X6IU31_TRICU</name>
<dbReference type="EMBL" id="BMAO01009067">
    <property type="protein sequence ID" value="GFR28474.1"/>
    <property type="molecule type" value="Genomic_DNA"/>
</dbReference>
<feature type="domain" description="Ig-like" evidence="1">
    <location>
        <begin position="31"/>
        <end position="127"/>
    </location>
</feature>
<dbReference type="SUPFAM" id="SSF48726">
    <property type="entry name" value="Immunoglobulin"/>
    <property type="match status" value="1"/>
</dbReference>
<gene>
    <name evidence="2" type="primary">Dscam2</name>
    <name evidence="2" type="ORF">TNCT_708961</name>
</gene>
<proteinExistence type="predicted"/>
<dbReference type="AlphaFoldDB" id="A0A8X6IU31"/>
<dbReference type="InterPro" id="IPR013783">
    <property type="entry name" value="Ig-like_fold"/>
</dbReference>
<protein>
    <submittedName>
        <fullName evidence="2">Down syndrome cell adhesion molecule-like protein Dscam2</fullName>
    </submittedName>
</protein>
<sequence length="143" mass="15775">MLFTLEYKNLISAFFSYFTVSLASCQDRKGPVFTIEPPNRVEFSNATGTVIPCSAEGIPPPNIRWAHALDGSYISDVPGLRHVRPDGSLVFPPFRAEDQRPDVHTTDYRCLASNSVGAIGSRDVRVKGGKCNIILNYFPCLLP</sequence>
<evidence type="ECO:0000313" key="3">
    <source>
        <dbReference type="Proteomes" id="UP000887116"/>
    </source>
</evidence>
<evidence type="ECO:0000259" key="1">
    <source>
        <dbReference type="PROSITE" id="PS50835"/>
    </source>
</evidence>
<dbReference type="InterPro" id="IPR036179">
    <property type="entry name" value="Ig-like_dom_sf"/>
</dbReference>
<dbReference type="InterPro" id="IPR007110">
    <property type="entry name" value="Ig-like_dom"/>
</dbReference>
<dbReference type="OrthoDB" id="5969272at2759"/>
<accession>A0A8X6IU31</accession>
<comment type="caution">
    <text evidence="2">The sequence shown here is derived from an EMBL/GenBank/DDBJ whole genome shotgun (WGS) entry which is preliminary data.</text>
</comment>
<dbReference type="Proteomes" id="UP000887116">
    <property type="component" value="Unassembled WGS sequence"/>
</dbReference>
<organism evidence="2 3">
    <name type="scientific">Trichonephila clavata</name>
    <name type="common">Joro spider</name>
    <name type="synonym">Nephila clavata</name>
    <dbReference type="NCBI Taxonomy" id="2740835"/>
    <lineage>
        <taxon>Eukaryota</taxon>
        <taxon>Metazoa</taxon>
        <taxon>Ecdysozoa</taxon>
        <taxon>Arthropoda</taxon>
        <taxon>Chelicerata</taxon>
        <taxon>Arachnida</taxon>
        <taxon>Araneae</taxon>
        <taxon>Araneomorphae</taxon>
        <taxon>Entelegynae</taxon>
        <taxon>Araneoidea</taxon>
        <taxon>Nephilidae</taxon>
        <taxon>Trichonephila</taxon>
    </lineage>
</organism>
<dbReference type="Gene3D" id="2.60.40.10">
    <property type="entry name" value="Immunoglobulins"/>
    <property type="match status" value="1"/>
</dbReference>